<dbReference type="AlphaFoldDB" id="A0A285RSR5"/>
<dbReference type="Gene3D" id="3.10.450.50">
    <property type="match status" value="1"/>
</dbReference>
<sequence length="133" mass="14428">MTSSETADFAAILDLCGHYHDALHRSDAELLGSLFHANALYAATTDGDIRFWSMDQYLPIVAGRPSPASRGEPADGQVIAITFAGPHAALAQVRSSIGERFFTDFLSLVKIDGRWLIAAKVFDYTTRPRDAAA</sequence>
<dbReference type="OrthoDB" id="7451095at2"/>
<dbReference type="InterPro" id="IPR039437">
    <property type="entry name" value="FrzH/put_lumazine-bd"/>
</dbReference>
<protein>
    <submittedName>
        <fullName evidence="1">Lumazine-binding</fullName>
    </submittedName>
</protein>
<dbReference type="InterPro" id="IPR032710">
    <property type="entry name" value="NTF2-like_dom_sf"/>
</dbReference>
<keyword evidence="2" id="KW-1185">Reference proteome</keyword>
<organism evidence="1 2">
    <name type="scientific">Stappia indica</name>
    <dbReference type="NCBI Taxonomy" id="538381"/>
    <lineage>
        <taxon>Bacteria</taxon>
        <taxon>Pseudomonadati</taxon>
        <taxon>Pseudomonadota</taxon>
        <taxon>Alphaproteobacteria</taxon>
        <taxon>Hyphomicrobiales</taxon>
        <taxon>Stappiaceae</taxon>
        <taxon>Stappia</taxon>
    </lineage>
</organism>
<reference evidence="1 2" key="1">
    <citation type="submission" date="2017-08" db="EMBL/GenBank/DDBJ databases">
        <authorList>
            <person name="de Groot N.N."/>
        </authorList>
    </citation>
    <scope>NUCLEOTIDE SEQUENCE [LARGE SCALE GENOMIC DNA]</scope>
    <source>
        <strain evidence="1 2">USBA 352</strain>
    </source>
</reference>
<dbReference type="RefSeq" id="WP_097174064.1">
    <property type="nucleotide sequence ID" value="NZ_OBML01000002.1"/>
</dbReference>
<proteinExistence type="predicted"/>
<dbReference type="Pfam" id="PF12893">
    <property type="entry name" value="Lumazine_bd_2"/>
    <property type="match status" value="1"/>
</dbReference>
<dbReference type="Proteomes" id="UP000219331">
    <property type="component" value="Unassembled WGS sequence"/>
</dbReference>
<name>A0A285RSR5_9HYPH</name>
<evidence type="ECO:0000313" key="1">
    <source>
        <dbReference type="EMBL" id="SOB96744.1"/>
    </source>
</evidence>
<dbReference type="SUPFAM" id="SSF54427">
    <property type="entry name" value="NTF2-like"/>
    <property type="match status" value="1"/>
</dbReference>
<evidence type="ECO:0000313" key="2">
    <source>
        <dbReference type="Proteomes" id="UP000219331"/>
    </source>
</evidence>
<dbReference type="STRING" id="538381.GCA_001696535_03219"/>
<dbReference type="EMBL" id="OBML01000002">
    <property type="protein sequence ID" value="SOB96744.1"/>
    <property type="molecule type" value="Genomic_DNA"/>
</dbReference>
<accession>A0A285RSR5</accession>
<gene>
    <name evidence="1" type="ORF">SAMN05421512_102301</name>
</gene>